<dbReference type="SUPFAM" id="SSF144232">
    <property type="entry name" value="HIT/MYND zinc finger-like"/>
    <property type="match status" value="1"/>
</dbReference>
<gene>
    <name evidence="5" type="ORF">ACHAWO_009719</name>
</gene>
<reference evidence="5 6" key="1">
    <citation type="submission" date="2024-10" db="EMBL/GenBank/DDBJ databases">
        <title>Updated reference genomes for cyclostephanoid diatoms.</title>
        <authorList>
            <person name="Roberts W.R."/>
            <person name="Alverson A.J."/>
        </authorList>
    </citation>
    <scope>NUCLEOTIDE SEQUENCE [LARGE SCALE GENOMIC DNA]</scope>
    <source>
        <strain evidence="5 6">AJA010-31</strain>
    </source>
</reference>
<keyword evidence="2" id="KW-0175">Coiled coil</keyword>
<dbReference type="Pfam" id="PF04438">
    <property type="entry name" value="zf-HIT"/>
    <property type="match status" value="1"/>
</dbReference>
<dbReference type="InterPro" id="IPR039646">
    <property type="entry name" value="ZNHIT2"/>
</dbReference>
<protein>
    <recommendedName>
        <fullName evidence="4">HIT-type domain-containing protein</fullName>
    </recommendedName>
</protein>
<keyword evidence="1" id="KW-0479">Metal-binding</keyword>
<keyword evidence="1" id="KW-0862">Zinc</keyword>
<evidence type="ECO:0000256" key="3">
    <source>
        <dbReference type="SAM" id="MobiDB-lite"/>
    </source>
</evidence>
<dbReference type="Gene3D" id="3.30.60.190">
    <property type="match status" value="1"/>
</dbReference>
<dbReference type="EMBL" id="JALLPJ020000762">
    <property type="protein sequence ID" value="KAL3783501.1"/>
    <property type="molecule type" value="Genomic_DNA"/>
</dbReference>
<organism evidence="5 6">
    <name type="scientific">Cyclotella atomus</name>
    <dbReference type="NCBI Taxonomy" id="382360"/>
    <lineage>
        <taxon>Eukaryota</taxon>
        <taxon>Sar</taxon>
        <taxon>Stramenopiles</taxon>
        <taxon>Ochrophyta</taxon>
        <taxon>Bacillariophyta</taxon>
        <taxon>Coscinodiscophyceae</taxon>
        <taxon>Thalassiosirophycidae</taxon>
        <taxon>Stephanodiscales</taxon>
        <taxon>Stephanodiscaceae</taxon>
        <taxon>Cyclotella</taxon>
    </lineage>
</organism>
<comment type="caution">
    <text evidence="5">The sequence shown here is derived from an EMBL/GenBank/DDBJ whole genome shotgun (WGS) entry which is preliminary data.</text>
</comment>
<sequence>MKVDNPSRDYKPSPYSSILPRVHLTKTKPLIQVVDVPPAAAEGVASQKDGSRSESDIDGQASDTAENSSSPQSAAVTVQLAEEHSTDTKFVKIISSSSSDQPDHSSANPINTQPIHTICSTCTKNIARYTCPKCSTPYCSVECYKIHDGTIDSNNQKICTESFYKNRVLSEYHARGSEEDKLKLRGILNRLHQDIDMQMTDVEWRDHCLSELLHEKDTSDFNREVVNGLNEHDQALAHANMDLADQIISDEDLAELALYILNLDEEEDQDADSAARVQQLKETLPPHLLDAFEFAMASALGAECKDEEEDGLNLLNERNKQQLNDKWRPWWLSEMDQDTNPNASILSPNLDERILSIQPLPSLTSQTSNHNLSYNILDVLFAATFALRITSESSSSAAENAADVLLAQSLVLTNNAIYESVYSALSACAERFVEMNRSICKSTSLSWDRLATDVAMISCNRRFVLRTLFEAADLLESGIEVLKVHTKALKKKVKSEYTEKKRALDETKRQCKLAVKKIEYFQSWCSSKWSLDLGQGISGEVESFVDHWKMPEKEEGPSQIESMLGNMLSNDDANSTNDDTFGMIASRDNHFRMGKELVAVSSVSKMGKKQ</sequence>
<keyword evidence="1" id="KW-0863">Zinc-finger</keyword>
<accession>A0ABD3P849</accession>
<evidence type="ECO:0000259" key="4">
    <source>
        <dbReference type="PROSITE" id="PS51083"/>
    </source>
</evidence>
<dbReference type="GO" id="GO:0008270">
    <property type="term" value="F:zinc ion binding"/>
    <property type="evidence" value="ECO:0007669"/>
    <property type="project" value="UniProtKB-UniRule"/>
</dbReference>
<name>A0ABD3P849_9STRA</name>
<dbReference type="PANTHER" id="PTHR15555:SF0">
    <property type="entry name" value="ZINC FINGER HIT DOMAIN-CONTAINING PROTEIN 2"/>
    <property type="match status" value="1"/>
</dbReference>
<dbReference type="InterPro" id="IPR007529">
    <property type="entry name" value="Znf_HIT"/>
</dbReference>
<feature type="region of interest" description="Disordered" evidence="3">
    <location>
        <begin position="41"/>
        <end position="81"/>
    </location>
</feature>
<dbReference type="Proteomes" id="UP001530400">
    <property type="component" value="Unassembled WGS sequence"/>
</dbReference>
<dbReference type="PANTHER" id="PTHR15555">
    <property type="entry name" value="ZINC FINGER HIT DOMAIN CONTAINING PROTEIN 2 PROTEIN FON -RELATED"/>
    <property type="match status" value="1"/>
</dbReference>
<dbReference type="CDD" id="cd23024">
    <property type="entry name" value="zf-HIT_ZNHIT2-3"/>
    <property type="match status" value="1"/>
</dbReference>
<keyword evidence="6" id="KW-1185">Reference proteome</keyword>
<evidence type="ECO:0000256" key="2">
    <source>
        <dbReference type="SAM" id="Coils"/>
    </source>
</evidence>
<proteinExistence type="predicted"/>
<feature type="coiled-coil region" evidence="2">
    <location>
        <begin position="263"/>
        <end position="325"/>
    </location>
</feature>
<evidence type="ECO:0000256" key="1">
    <source>
        <dbReference type="PROSITE-ProRule" id="PRU00453"/>
    </source>
</evidence>
<evidence type="ECO:0000313" key="5">
    <source>
        <dbReference type="EMBL" id="KAL3783501.1"/>
    </source>
</evidence>
<feature type="compositionally biased region" description="Polar residues" evidence="3">
    <location>
        <begin position="61"/>
        <end position="76"/>
    </location>
</feature>
<feature type="domain" description="HIT-type" evidence="4">
    <location>
        <begin position="119"/>
        <end position="159"/>
    </location>
</feature>
<evidence type="ECO:0000313" key="6">
    <source>
        <dbReference type="Proteomes" id="UP001530400"/>
    </source>
</evidence>
<dbReference type="AlphaFoldDB" id="A0ABD3P849"/>
<dbReference type="PROSITE" id="PS51083">
    <property type="entry name" value="ZF_HIT"/>
    <property type="match status" value="1"/>
</dbReference>